<protein>
    <submittedName>
        <fullName evidence="2">Putative secreted protein</fullName>
    </submittedName>
</protein>
<keyword evidence="1" id="KW-0732">Signal</keyword>
<reference evidence="2" key="1">
    <citation type="submission" date="2018-01" db="EMBL/GenBank/DDBJ databases">
        <title>An insight into the sialome of Amazonian anophelines.</title>
        <authorList>
            <person name="Ribeiro J.M."/>
            <person name="Scarpassa V."/>
            <person name="Calvo E."/>
        </authorList>
    </citation>
    <scope>NUCLEOTIDE SEQUENCE</scope>
    <source>
        <tissue evidence="2">Salivary glands</tissue>
    </source>
</reference>
<feature type="signal peptide" evidence="1">
    <location>
        <begin position="1"/>
        <end position="21"/>
    </location>
</feature>
<evidence type="ECO:0000313" key="2">
    <source>
        <dbReference type="EMBL" id="MBW48068.1"/>
    </source>
</evidence>
<feature type="chain" id="PRO_5014669542" evidence="1">
    <location>
        <begin position="22"/>
        <end position="83"/>
    </location>
</feature>
<proteinExistence type="predicted"/>
<dbReference type="EMBL" id="GGFK01014747">
    <property type="protein sequence ID" value="MBW48068.1"/>
    <property type="molecule type" value="Transcribed_RNA"/>
</dbReference>
<accession>A0A2M4B5I2</accession>
<sequence>MKSSSMINVFIILLCFPTLRLLDSHFAAAKTWKRKRLTSHRTQQCRGPEWWVVVASSYRIVRSARGGIKWISFKCLQYFREHS</sequence>
<dbReference type="AlphaFoldDB" id="A0A2M4B5I2"/>
<name>A0A2M4B5I2_9DIPT</name>
<organism evidence="2">
    <name type="scientific">Anopheles triannulatus</name>
    <dbReference type="NCBI Taxonomy" id="58253"/>
    <lineage>
        <taxon>Eukaryota</taxon>
        <taxon>Metazoa</taxon>
        <taxon>Ecdysozoa</taxon>
        <taxon>Arthropoda</taxon>
        <taxon>Hexapoda</taxon>
        <taxon>Insecta</taxon>
        <taxon>Pterygota</taxon>
        <taxon>Neoptera</taxon>
        <taxon>Endopterygota</taxon>
        <taxon>Diptera</taxon>
        <taxon>Nematocera</taxon>
        <taxon>Culicoidea</taxon>
        <taxon>Culicidae</taxon>
        <taxon>Anophelinae</taxon>
        <taxon>Anopheles</taxon>
    </lineage>
</organism>
<evidence type="ECO:0000256" key="1">
    <source>
        <dbReference type="SAM" id="SignalP"/>
    </source>
</evidence>